<feature type="domain" description="HTH tetR-type" evidence="5">
    <location>
        <begin position="9"/>
        <end position="69"/>
    </location>
</feature>
<evidence type="ECO:0000259" key="5">
    <source>
        <dbReference type="PROSITE" id="PS50977"/>
    </source>
</evidence>
<keyword evidence="7" id="KW-1185">Reference proteome</keyword>
<dbReference type="InterPro" id="IPR050109">
    <property type="entry name" value="HTH-type_TetR-like_transc_reg"/>
</dbReference>
<dbReference type="InterPro" id="IPR009057">
    <property type="entry name" value="Homeodomain-like_sf"/>
</dbReference>
<accession>A0ABW3EW04</accession>
<protein>
    <submittedName>
        <fullName evidence="6">TetR/AcrR family transcriptional regulator</fullName>
    </submittedName>
</protein>
<dbReference type="Proteomes" id="UP001596972">
    <property type="component" value="Unassembled WGS sequence"/>
</dbReference>
<dbReference type="RefSeq" id="WP_378303402.1">
    <property type="nucleotide sequence ID" value="NZ_JBHTJA010000070.1"/>
</dbReference>
<dbReference type="PROSITE" id="PS01081">
    <property type="entry name" value="HTH_TETR_1"/>
    <property type="match status" value="1"/>
</dbReference>
<dbReference type="PROSITE" id="PS50977">
    <property type="entry name" value="HTH_TETR_2"/>
    <property type="match status" value="1"/>
</dbReference>
<dbReference type="InterPro" id="IPR023772">
    <property type="entry name" value="DNA-bd_HTH_TetR-type_CS"/>
</dbReference>
<reference evidence="7" key="1">
    <citation type="journal article" date="2019" name="Int. J. Syst. Evol. Microbiol.">
        <title>The Global Catalogue of Microorganisms (GCM) 10K type strain sequencing project: providing services to taxonomists for standard genome sequencing and annotation.</title>
        <authorList>
            <consortium name="The Broad Institute Genomics Platform"/>
            <consortium name="The Broad Institute Genome Sequencing Center for Infectious Disease"/>
            <person name="Wu L."/>
            <person name="Ma J."/>
        </authorList>
    </citation>
    <scope>NUCLEOTIDE SEQUENCE [LARGE SCALE GENOMIC DNA]</scope>
    <source>
        <strain evidence="7">JCM 31202</strain>
    </source>
</reference>
<evidence type="ECO:0000256" key="3">
    <source>
        <dbReference type="ARBA" id="ARBA00023163"/>
    </source>
</evidence>
<evidence type="ECO:0000313" key="6">
    <source>
        <dbReference type="EMBL" id="MFD0904000.1"/>
    </source>
</evidence>
<evidence type="ECO:0000256" key="2">
    <source>
        <dbReference type="ARBA" id="ARBA00023125"/>
    </source>
</evidence>
<feature type="DNA-binding region" description="H-T-H motif" evidence="4">
    <location>
        <begin position="32"/>
        <end position="51"/>
    </location>
</feature>
<evidence type="ECO:0000256" key="1">
    <source>
        <dbReference type="ARBA" id="ARBA00023015"/>
    </source>
</evidence>
<dbReference type="PANTHER" id="PTHR30055:SF238">
    <property type="entry name" value="MYCOFACTOCIN BIOSYNTHESIS TRANSCRIPTIONAL REGULATOR MFTR-RELATED"/>
    <property type="match status" value="1"/>
</dbReference>
<dbReference type="InterPro" id="IPR001647">
    <property type="entry name" value="HTH_TetR"/>
</dbReference>
<comment type="caution">
    <text evidence="6">The sequence shown here is derived from an EMBL/GenBank/DDBJ whole genome shotgun (WGS) entry which is preliminary data.</text>
</comment>
<dbReference type="Pfam" id="PF00440">
    <property type="entry name" value="TetR_N"/>
    <property type="match status" value="1"/>
</dbReference>
<sequence length="204" mass="21543">MNLTERRKAATELEIARAAASLFAERGSAGTTVEAIADRAGLSLRTFYRYFPTKQDAVAPLLSIGAQRWLDLLAATPRDVPAVRALEGAAERALTAADATAAESYGWTRGLLRAADGDPALRAVWLRVNDESERRLVRILADRATGADPLEARVAAAAATAAIRIAVETWARGDTPPTGPGSPADLGVRCMRELTAGLRPAAPS</sequence>
<evidence type="ECO:0000313" key="7">
    <source>
        <dbReference type="Proteomes" id="UP001596972"/>
    </source>
</evidence>
<dbReference type="Gene3D" id="1.10.357.10">
    <property type="entry name" value="Tetracycline Repressor, domain 2"/>
    <property type="match status" value="1"/>
</dbReference>
<keyword evidence="1" id="KW-0805">Transcription regulation</keyword>
<evidence type="ECO:0000256" key="4">
    <source>
        <dbReference type="PROSITE-ProRule" id="PRU00335"/>
    </source>
</evidence>
<name>A0ABW3EW04_9ACTN</name>
<dbReference type="PRINTS" id="PR00455">
    <property type="entry name" value="HTHTETR"/>
</dbReference>
<keyword evidence="2 4" id="KW-0238">DNA-binding</keyword>
<keyword evidence="3" id="KW-0804">Transcription</keyword>
<organism evidence="6 7">
    <name type="scientific">Actinomadura sediminis</name>
    <dbReference type="NCBI Taxonomy" id="1038904"/>
    <lineage>
        <taxon>Bacteria</taxon>
        <taxon>Bacillati</taxon>
        <taxon>Actinomycetota</taxon>
        <taxon>Actinomycetes</taxon>
        <taxon>Streptosporangiales</taxon>
        <taxon>Thermomonosporaceae</taxon>
        <taxon>Actinomadura</taxon>
    </lineage>
</organism>
<gene>
    <name evidence="6" type="ORF">ACFQ11_26695</name>
</gene>
<dbReference type="SUPFAM" id="SSF46689">
    <property type="entry name" value="Homeodomain-like"/>
    <property type="match status" value="1"/>
</dbReference>
<dbReference type="PANTHER" id="PTHR30055">
    <property type="entry name" value="HTH-TYPE TRANSCRIPTIONAL REGULATOR RUTR"/>
    <property type="match status" value="1"/>
</dbReference>
<proteinExistence type="predicted"/>
<dbReference type="EMBL" id="JBHTJA010000070">
    <property type="protein sequence ID" value="MFD0904000.1"/>
    <property type="molecule type" value="Genomic_DNA"/>
</dbReference>